<sequence length="33" mass="3654">MLQPIQSANPTTCSYHLIIKSLISIPHFSLKAT</sequence>
<dbReference type="AlphaFoldDB" id="A0A0E9S013"/>
<dbReference type="EMBL" id="GBXM01073891">
    <property type="protein sequence ID" value="JAH34686.1"/>
    <property type="molecule type" value="Transcribed_RNA"/>
</dbReference>
<reference evidence="1" key="1">
    <citation type="submission" date="2014-11" db="EMBL/GenBank/DDBJ databases">
        <authorList>
            <person name="Amaro Gonzalez C."/>
        </authorList>
    </citation>
    <scope>NUCLEOTIDE SEQUENCE</scope>
</reference>
<reference evidence="1" key="2">
    <citation type="journal article" date="2015" name="Fish Shellfish Immunol.">
        <title>Early steps in the European eel (Anguilla anguilla)-Vibrio vulnificus interaction in the gills: Role of the RtxA13 toxin.</title>
        <authorList>
            <person name="Callol A."/>
            <person name="Pajuelo D."/>
            <person name="Ebbesson L."/>
            <person name="Teles M."/>
            <person name="MacKenzie S."/>
            <person name="Amaro C."/>
        </authorList>
    </citation>
    <scope>NUCLEOTIDE SEQUENCE</scope>
</reference>
<organism evidence="1">
    <name type="scientific">Anguilla anguilla</name>
    <name type="common">European freshwater eel</name>
    <name type="synonym">Muraena anguilla</name>
    <dbReference type="NCBI Taxonomy" id="7936"/>
    <lineage>
        <taxon>Eukaryota</taxon>
        <taxon>Metazoa</taxon>
        <taxon>Chordata</taxon>
        <taxon>Craniata</taxon>
        <taxon>Vertebrata</taxon>
        <taxon>Euteleostomi</taxon>
        <taxon>Actinopterygii</taxon>
        <taxon>Neopterygii</taxon>
        <taxon>Teleostei</taxon>
        <taxon>Anguilliformes</taxon>
        <taxon>Anguillidae</taxon>
        <taxon>Anguilla</taxon>
    </lineage>
</organism>
<name>A0A0E9S013_ANGAN</name>
<protein>
    <submittedName>
        <fullName evidence="1">Uncharacterized protein</fullName>
    </submittedName>
</protein>
<evidence type="ECO:0000313" key="1">
    <source>
        <dbReference type="EMBL" id="JAH34686.1"/>
    </source>
</evidence>
<proteinExistence type="predicted"/>
<accession>A0A0E9S013</accession>